<dbReference type="EMBL" id="JASBNA010000046">
    <property type="protein sequence ID" value="KAK7680831.1"/>
    <property type="molecule type" value="Genomic_DNA"/>
</dbReference>
<name>A0AAW0FJA7_9APHY</name>
<proteinExistence type="predicted"/>
<dbReference type="AlphaFoldDB" id="A0AAW0FJA7"/>
<sequence length="134" mass="14384">MLDSSGLSILNAITIILDVLEIATSVTEPGSEFIYINEAVSAILICRFLIDLRNIYVSETTMDIDTASHGQATTIRFAHSFVGNAGAPLDTFSDDSEDGSSIDSGAIRYANDPFEYGLLRRDTTNLAISDAQAS</sequence>
<organism evidence="1 2">
    <name type="scientific">Cerrena zonata</name>
    <dbReference type="NCBI Taxonomy" id="2478898"/>
    <lineage>
        <taxon>Eukaryota</taxon>
        <taxon>Fungi</taxon>
        <taxon>Dikarya</taxon>
        <taxon>Basidiomycota</taxon>
        <taxon>Agaricomycotina</taxon>
        <taxon>Agaricomycetes</taxon>
        <taxon>Polyporales</taxon>
        <taxon>Cerrenaceae</taxon>
        <taxon>Cerrena</taxon>
    </lineage>
</organism>
<evidence type="ECO:0000313" key="1">
    <source>
        <dbReference type="EMBL" id="KAK7680831.1"/>
    </source>
</evidence>
<gene>
    <name evidence="1" type="ORF">QCA50_016141</name>
</gene>
<comment type="caution">
    <text evidence="1">The sequence shown here is derived from an EMBL/GenBank/DDBJ whole genome shotgun (WGS) entry which is preliminary data.</text>
</comment>
<reference evidence="1 2" key="1">
    <citation type="submission" date="2022-09" db="EMBL/GenBank/DDBJ databases">
        <authorList>
            <person name="Palmer J.M."/>
        </authorList>
    </citation>
    <scope>NUCLEOTIDE SEQUENCE [LARGE SCALE GENOMIC DNA]</scope>
    <source>
        <strain evidence="1 2">DSM 7382</strain>
    </source>
</reference>
<accession>A0AAW0FJA7</accession>
<dbReference type="Proteomes" id="UP001385951">
    <property type="component" value="Unassembled WGS sequence"/>
</dbReference>
<protein>
    <submittedName>
        <fullName evidence="1">Uncharacterized protein</fullName>
    </submittedName>
</protein>
<evidence type="ECO:0000313" key="2">
    <source>
        <dbReference type="Proteomes" id="UP001385951"/>
    </source>
</evidence>
<keyword evidence="2" id="KW-1185">Reference proteome</keyword>